<accession>F0XAR3</accession>
<dbReference type="InParanoid" id="F0XAR3"/>
<sequence length="166" mass="17713">MVTIHLAVTVPVNAPGASLVLSQVQVFAGFQRKIRQPQEFAPAIAKAEVLSDVGGVVKRRVTFKAPSAPDTGGHPAEVLETCTELAPSRVDYELDNGSTVLNIVSTGTSGKPEDLYVTYVFAWKHADLEAGSMAAREVQTSHEKIAKVVVESSIATTRRLVSEGKI</sequence>
<dbReference type="InterPro" id="IPR023393">
    <property type="entry name" value="START-like_dom_sf"/>
</dbReference>
<name>F0XAR3_GROCL</name>
<dbReference type="SUPFAM" id="SSF55961">
    <property type="entry name" value="Bet v1-like"/>
    <property type="match status" value="1"/>
</dbReference>
<dbReference type="STRING" id="655863.F0XAR3"/>
<dbReference type="eggNOG" id="ENOG502S7JX">
    <property type="taxonomic scope" value="Eukaryota"/>
</dbReference>
<evidence type="ECO:0000313" key="2">
    <source>
        <dbReference type="Proteomes" id="UP000007796"/>
    </source>
</evidence>
<gene>
    <name evidence="1" type="ORF">CMQ_3790</name>
</gene>
<dbReference type="Proteomes" id="UP000007796">
    <property type="component" value="Unassembled WGS sequence"/>
</dbReference>
<dbReference type="AlphaFoldDB" id="F0XAR3"/>
<dbReference type="OrthoDB" id="2320332at2759"/>
<dbReference type="RefSeq" id="XP_014175203.1">
    <property type="nucleotide sequence ID" value="XM_014319728.1"/>
</dbReference>
<dbReference type="Pfam" id="PF08982">
    <property type="entry name" value="AtaL"/>
    <property type="match status" value="1"/>
</dbReference>
<dbReference type="GeneID" id="25976929"/>
<protein>
    <submittedName>
        <fullName evidence="1">Duf1857 domain containing protein</fullName>
    </submittedName>
</protein>
<dbReference type="InterPro" id="IPR015075">
    <property type="entry name" value="AtaL"/>
</dbReference>
<reference evidence="1 2" key="1">
    <citation type="journal article" date="2011" name="Proc. Natl. Acad. Sci. U.S.A.">
        <title>Genome and transcriptome analyses of the mountain pine beetle-fungal symbiont Grosmannia clavigera, a lodgepole pine pathogen.</title>
        <authorList>
            <person name="DiGuistini S."/>
            <person name="Wang Y."/>
            <person name="Liao N.Y."/>
            <person name="Taylor G."/>
            <person name="Tanguay P."/>
            <person name="Feau N."/>
            <person name="Henrissat B."/>
            <person name="Chan S.K."/>
            <person name="Hesse-Orce U."/>
            <person name="Alamouti S.M."/>
            <person name="Tsui C.K.M."/>
            <person name="Docking R.T."/>
            <person name="Levasseur A."/>
            <person name="Haridas S."/>
            <person name="Robertson G."/>
            <person name="Birol I."/>
            <person name="Holt R.A."/>
            <person name="Marra M.A."/>
            <person name="Hamelin R.C."/>
            <person name="Hirst M."/>
            <person name="Jones S.J.M."/>
            <person name="Bohlmann J."/>
            <person name="Breuil C."/>
        </authorList>
    </citation>
    <scope>NUCLEOTIDE SEQUENCE [LARGE SCALE GENOMIC DNA]</scope>
    <source>
        <strain evidence="2">kw1407 / UAMH 11150</strain>
    </source>
</reference>
<dbReference type="Gene3D" id="3.30.530.20">
    <property type="match status" value="1"/>
</dbReference>
<organism evidence="2">
    <name type="scientific">Grosmannia clavigera (strain kw1407 / UAMH 11150)</name>
    <name type="common">Blue stain fungus</name>
    <name type="synonym">Graphiocladiella clavigera</name>
    <dbReference type="NCBI Taxonomy" id="655863"/>
    <lineage>
        <taxon>Eukaryota</taxon>
        <taxon>Fungi</taxon>
        <taxon>Dikarya</taxon>
        <taxon>Ascomycota</taxon>
        <taxon>Pezizomycotina</taxon>
        <taxon>Sordariomycetes</taxon>
        <taxon>Sordariomycetidae</taxon>
        <taxon>Ophiostomatales</taxon>
        <taxon>Ophiostomataceae</taxon>
        <taxon>Leptographium</taxon>
    </lineage>
</organism>
<dbReference type="EMBL" id="GL629735">
    <property type="protein sequence ID" value="EFX05721.1"/>
    <property type="molecule type" value="Genomic_DNA"/>
</dbReference>
<proteinExistence type="predicted"/>
<evidence type="ECO:0000313" key="1">
    <source>
        <dbReference type="EMBL" id="EFX05721.1"/>
    </source>
</evidence>
<keyword evidence="2" id="KW-1185">Reference proteome</keyword>
<dbReference type="HOGENOM" id="CLU_111642_2_0_1"/>